<keyword evidence="3" id="KW-1185">Reference proteome</keyword>
<evidence type="ECO:0000256" key="1">
    <source>
        <dbReference type="SAM" id="MobiDB-lite"/>
    </source>
</evidence>
<proteinExistence type="predicted"/>
<accession>A0A8D2LRW7</accession>
<feature type="region of interest" description="Disordered" evidence="1">
    <location>
        <begin position="1"/>
        <end position="69"/>
    </location>
</feature>
<feature type="compositionally biased region" description="Basic and acidic residues" evidence="1">
    <location>
        <begin position="10"/>
        <end position="51"/>
    </location>
</feature>
<dbReference type="Proteomes" id="UP000694545">
    <property type="component" value="Unplaced"/>
</dbReference>
<reference evidence="2" key="1">
    <citation type="submission" date="2025-08" db="UniProtKB">
        <authorList>
            <consortium name="Ensembl"/>
        </authorList>
    </citation>
    <scope>IDENTIFICATION</scope>
</reference>
<dbReference type="Ensembl" id="ENSVKKT00000026177.1">
    <property type="protein sequence ID" value="ENSVKKP00000025561.1"/>
    <property type="gene ID" value="ENSVKKG00000016766.1"/>
</dbReference>
<name>A0A8D2LRW7_VARKO</name>
<organism evidence="2 3">
    <name type="scientific">Varanus komodoensis</name>
    <name type="common">Komodo dragon</name>
    <dbReference type="NCBI Taxonomy" id="61221"/>
    <lineage>
        <taxon>Eukaryota</taxon>
        <taxon>Metazoa</taxon>
        <taxon>Chordata</taxon>
        <taxon>Craniata</taxon>
        <taxon>Vertebrata</taxon>
        <taxon>Euteleostomi</taxon>
        <taxon>Lepidosauria</taxon>
        <taxon>Squamata</taxon>
        <taxon>Bifurcata</taxon>
        <taxon>Unidentata</taxon>
        <taxon>Episquamata</taxon>
        <taxon>Toxicofera</taxon>
        <taxon>Anguimorpha</taxon>
        <taxon>Paleoanguimorpha</taxon>
        <taxon>Varanoidea</taxon>
        <taxon>Varanidae</taxon>
        <taxon>Varanus</taxon>
    </lineage>
</organism>
<evidence type="ECO:0000313" key="2">
    <source>
        <dbReference type="Ensembl" id="ENSVKKP00000025561.1"/>
    </source>
</evidence>
<sequence length="157" mass="17109">MSIPSGSEEDAAKQKARDGKMRREEVDDPQPEGKRMKLGEEGRSLGKKGAEESEGIPCPGGEASGIQAEAEGHTVSKGVYTGDVLAGGGLRTRFSFWWDVCVLTCLPEVDQVLHRWDSLPRRVWQKVAVQQTPISCLLPAGVRQRSPGMICSCTTKR</sequence>
<evidence type="ECO:0000313" key="3">
    <source>
        <dbReference type="Proteomes" id="UP000694545"/>
    </source>
</evidence>
<dbReference type="AlphaFoldDB" id="A0A8D2LRW7"/>
<reference evidence="2" key="2">
    <citation type="submission" date="2025-09" db="UniProtKB">
        <authorList>
            <consortium name="Ensembl"/>
        </authorList>
    </citation>
    <scope>IDENTIFICATION</scope>
</reference>
<protein>
    <submittedName>
        <fullName evidence="2">Uncharacterized protein</fullName>
    </submittedName>
</protein>